<feature type="compositionally biased region" description="Basic and acidic residues" evidence="1">
    <location>
        <begin position="50"/>
        <end position="61"/>
    </location>
</feature>
<evidence type="ECO:0000313" key="3">
    <source>
        <dbReference type="Proteomes" id="UP001295794"/>
    </source>
</evidence>
<dbReference type="AlphaFoldDB" id="A0AAD2GV02"/>
<feature type="region of interest" description="Disordered" evidence="1">
    <location>
        <begin position="537"/>
        <end position="587"/>
    </location>
</feature>
<feature type="region of interest" description="Disordered" evidence="1">
    <location>
        <begin position="1180"/>
        <end position="1201"/>
    </location>
</feature>
<comment type="caution">
    <text evidence="2">The sequence shown here is derived from an EMBL/GenBank/DDBJ whole genome shotgun (WGS) entry which is preliminary data.</text>
</comment>
<organism evidence="2 3">
    <name type="scientific">Mycena citricolor</name>
    <dbReference type="NCBI Taxonomy" id="2018698"/>
    <lineage>
        <taxon>Eukaryota</taxon>
        <taxon>Fungi</taxon>
        <taxon>Dikarya</taxon>
        <taxon>Basidiomycota</taxon>
        <taxon>Agaricomycotina</taxon>
        <taxon>Agaricomycetes</taxon>
        <taxon>Agaricomycetidae</taxon>
        <taxon>Agaricales</taxon>
        <taxon>Marasmiineae</taxon>
        <taxon>Mycenaceae</taxon>
        <taxon>Mycena</taxon>
    </lineage>
</organism>
<feature type="compositionally biased region" description="Low complexity" evidence="1">
    <location>
        <begin position="555"/>
        <end position="565"/>
    </location>
</feature>
<feature type="compositionally biased region" description="Basic residues" evidence="1">
    <location>
        <begin position="494"/>
        <end position="504"/>
    </location>
</feature>
<feature type="region of interest" description="Disordered" evidence="1">
    <location>
        <begin position="1051"/>
        <end position="1156"/>
    </location>
</feature>
<feature type="region of interest" description="Disordered" evidence="1">
    <location>
        <begin position="96"/>
        <end position="211"/>
    </location>
</feature>
<gene>
    <name evidence="2" type="ORF">MYCIT1_LOCUS2115</name>
</gene>
<dbReference type="Proteomes" id="UP001295794">
    <property type="component" value="Unassembled WGS sequence"/>
</dbReference>
<dbReference type="EMBL" id="CAVNYO010000030">
    <property type="protein sequence ID" value="CAK5262983.1"/>
    <property type="molecule type" value="Genomic_DNA"/>
</dbReference>
<feature type="compositionally biased region" description="Polar residues" evidence="1">
    <location>
        <begin position="480"/>
        <end position="490"/>
    </location>
</feature>
<feature type="compositionally biased region" description="Polar residues" evidence="1">
    <location>
        <begin position="540"/>
        <end position="554"/>
    </location>
</feature>
<reference evidence="2" key="1">
    <citation type="submission" date="2023-11" db="EMBL/GenBank/DDBJ databases">
        <authorList>
            <person name="De Vega J J."/>
            <person name="De Vega J J."/>
        </authorList>
    </citation>
    <scope>NUCLEOTIDE SEQUENCE</scope>
</reference>
<feature type="compositionally biased region" description="Polar residues" evidence="1">
    <location>
        <begin position="172"/>
        <end position="192"/>
    </location>
</feature>
<feature type="region of interest" description="Disordered" evidence="1">
    <location>
        <begin position="1"/>
        <end position="71"/>
    </location>
</feature>
<feature type="compositionally biased region" description="Polar residues" evidence="1">
    <location>
        <begin position="1"/>
        <end position="10"/>
    </location>
</feature>
<feature type="compositionally biased region" description="Low complexity" evidence="1">
    <location>
        <begin position="1094"/>
        <end position="1104"/>
    </location>
</feature>
<feature type="region of interest" description="Disordered" evidence="1">
    <location>
        <begin position="475"/>
        <end position="513"/>
    </location>
</feature>
<feature type="compositionally biased region" description="Polar residues" evidence="1">
    <location>
        <begin position="1110"/>
        <end position="1138"/>
    </location>
</feature>
<feature type="compositionally biased region" description="Low complexity" evidence="1">
    <location>
        <begin position="899"/>
        <end position="910"/>
    </location>
</feature>
<evidence type="ECO:0000256" key="1">
    <source>
        <dbReference type="SAM" id="MobiDB-lite"/>
    </source>
</evidence>
<feature type="compositionally biased region" description="Low complexity" evidence="1">
    <location>
        <begin position="787"/>
        <end position="799"/>
    </location>
</feature>
<sequence length="1201" mass="130444">MTTRTQTSSPFARLSLMRKGSQSARAREAYRAPAVDDNYIPYNGPVEAPPPRRQERGRDSWGDPVYEDDGDHLIQELHQRYATDLSRDPWHGEVEERIGRPRARTHSGFSGRTVSSGTVDPHIPNIGAFRKSSVTADGRPPVPSYINLDKSGGVGESPVPFTRTSRDVPPQKRSSLATIFTFGQSSKKNPLSPTKVPLPVSPAAKTDPASFSSMYNPPQAQMPTGSGPPSIYSVSSQRRSNLDSHDVDAYHSYYNYTPAADQFGTLDAPRNALTSPHPYSYNLIHEPPPTAPLIISPKLKFDVIQDESLDPRVRMLKNSTSTPNLRSGSRSPNRLRKPGPPSKLKDRWLSPETWCDAVMFPRPRLKIEGLNGRVVSPPGSPVSGGFDAHENHYKPPGIASRVLAHSRSIASLRSSEAGPSTRRNEPPVLPPIVVSPTRLERPPRPKSFALDDLALPSPVPSLARVLEEGQILEHQRKKWQTQATGSFQNTRSRSLSRSRAKSLTHRGESGPQGNMAFLAARSLVGNQQLVPVLPKRTHVRTGSQTGTSTGANTFNSRSSHSHSNSLVKTVSKSSHGHTRQESWGKSALKKAAGICYPDLSPAEEENGLESALRGGGTKVIRLADPAMLPVDRVSHRNGPSPVPSTVSDTRMGIALSTPPPNDSSSFESLHLPSHPYAQGAVSYSSYQPSSTSKGADYAGPHPAVAIPHADPQDLSARHRLPPQAYVGGSTHPYASQRDSFPVVSQPRTDSNVPAQSKMWAQLSPGIVREILPGDLMYSPYTSERDSTSSSPSPANRKSTLTILDTIGLGETLVNAMEQNRDSGLGTSEGHEGGKTVGEWIDEEEQASAMEGHPYRVRRKASQHDEALPETPHTNKSSPVDPSMSHARLIPDSPPPLPRSSPAMNSEESSPPRSPPLVANGDDDNLDEFRDLFYRPNMTDEILTHLSRPTSTRQNSVTWDIGSTTRTRTGSGLTSLARQFSHEFEEMRAMRMSMAGSADSQSSISRFSRFPTDQDIHFIFTDEMEQSIIDPVRPEEETMSAFHPSIHKLPDDVESYRTSSPVDETLRLGSVGSGLTPRIESSGDHRQSLTGELSPGPAAAPKSAPIPVPRNSLQPNSVDPTRSSYMTESSISRISNLSDFPSPPSPTAAAAAGGGHGHMTTPAHMSLLSSYFHDFHEAVAEHAASEESPAAPPFTPRLGQRF</sequence>
<protein>
    <submittedName>
        <fullName evidence="2">Uncharacterized protein</fullName>
    </submittedName>
</protein>
<accession>A0AAD2GV02</accession>
<feature type="region of interest" description="Disordered" evidence="1">
    <location>
        <begin position="847"/>
        <end position="924"/>
    </location>
</feature>
<evidence type="ECO:0000313" key="2">
    <source>
        <dbReference type="EMBL" id="CAK5262983.1"/>
    </source>
</evidence>
<keyword evidence="3" id="KW-1185">Reference proteome</keyword>
<proteinExistence type="predicted"/>
<feature type="region of interest" description="Disordered" evidence="1">
    <location>
        <begin position="410"/>
        <end position="452"/>
    </location>
</feature>
<feature type="compositionally biased region" description="Polar residues" evidence="1">
    <location>
        <begin position="107"/>
        <end position="118"/>
    </location>
</feature>
<feature type="region of interest" description="Disordered" evidence="1">
    <location>
        <begin position="777"/>
        <end position="799"/>
    </location>
</feature>
<feature type="region of interest" description="Disordered" evidence="1">
    <location>
        <begin position="312"/>
        <end position="347"/>
    </location>
</feature>
<feature type="compositionally biased region" description="Polar residues" evidence="1">
    <location>
        <begin position="317"/>
        <end position="332"/>
    </location>
</feature>
<name>A0AAD2GV02_9AGAR</name>